<evidence type="ECO:0000256" key="11">
    <source>
        <dbReference type="ARBA" id="ARBA00048366"/>
    </source>
</evidence>
<evidence type="ECO:0000256" key="3">
    <source>
        <dbReference type="ARBA" id="ARBA00012584"/>
    </source>
</evidence>
<comment type="caution">
    <text evidence="13">The sequence shown here is derived from an EMBL/GenBank/DDBJ whole genome shotgun (WGS) entry which is preliminary data.</text>
</comment>
<name>A0A1B9F486_9BACT</name>
<accession>A0A1B9F486</accession>
<dbReference type="EMBL" id="MAGO01000009">
    <property type="protein sequence ID" value="OCC14740.1"/>
    <property type="molecule type" value="Genomic_DNA"/>
</dbReference>
<comment type="similarity">
    <text evidence="2">Belongs to the SUA5 family.</text>
</comment>
<evidence type="ECO:0000256" key="6">
    <source>
        <dbReference type="ARBA" id="ARBA00022694"/>
    </source>
</evidence>
<dbReference type="PANTHER" id="PTHR17490:SF16">
    <property type="entry name" value="THREONYLCARBAMOYL-AMP SYNTHASE"/>
    <property type="match status" value="1"/>
</dbReference>
<dbReference type="InterPro" id="IPR017945">
    <property type="entry name" value="DHBP_synth_RibB-like_a/b_dom"/>
</dbReference>
<gene>
    <name evidence="13" type="ORF">DBT_1800</name>
</gene>
<keyword evidence="5" id="KW-0808">Transferase</keyword>
<organism evidence="13 14">
    <name type="scientific">Dissulfuribacter thermophilus</name>
    <dbReference type="NCBI Taxonomy" id="1156395"/>
    <lineage>
        <taxon>Bacteria</taxon>
        <taxon>Pseudomonadati</taxon>
        <taxon>Thermodesulfobacteriota</taxon>
        <taxon>Dissulfuribacteria</taxon>
        <taxon>Dissulfuribacterales</taxon>
        <taxon>Dissulfuribacteraceae</taxon>
        <taxon>Dissulfuribacter</taxon>
    </lineage>
</organism>
<dbReference type="AlphaFoldDB" id="A0A1B9F486"/>
<reference evidence="13 14" key="1">
    <citation type="submission" date="2016-06" db="EMBL/GenBank/DDBJ databases">
        <title>Respiratory ammonification of nitrate coupled to the oxidation of elemental sulfur in deep-sea autotrophic thermophilic bacteria.</title>
        <authorList>
            <person name="Slobodkina G.B."/>
            <person name="Mardanov A.V."/>
            <person name="Ravin N.V."/>
            <person name="Frolova A.A."/>
            <person name="Viryasiv M.B."/>
            <person name="Chernyh N.A."/>
            <person name="Bonch-Osmolovskaya E.A."/>
            <person name="Slobodkin A.I."/>
        </authorList>
    </citation>
    <scope>NUCLEOTIDE SEQUENCE [LARGE SCALE GENOMIC DNA]</scope>
    <source>
        <strain evidence="13 14">S69</strain>
    </source>
</reference>
<dbReference type="GO" id="GO:0006450">
    <property type="term" value="P:regulation of translational fidelity"/>
    <property type="evidence" value="ECO:0007669"/>
    <property type="project" value="TreeGrafter"/>
</dbReference>
<evidence type="ECO:0000256" key="1">
    <source>
        <dbReference type="ARBA" id="ARBA00004496"/>
    </source>
</evidence>
<evidence type="ECO:0000313" key="13">
    <source>
        <dbReference type="EMBL" id="OCC14740.1"/>
    </source>
</evidence>
<dbReference type="PANTHER" id="PTHR17490">
    <property type="entry name" value="SUA5"/>
    <property type="match status" value="1"/>
</dbReference>
<dbReference type="Proteomes" id="UP000093080">
    <property type="component" value="Unassembled WGS sequence"/>
</dbReference>
<dbReference type="GO" id="GO:0005524">
    <property type="term" value="F:ATP binding"/>
    <property type="evidence" value="ECO:0007669"/>
    <property type="project" value="UniProtKB-KW"/>
</dbReference>
<evidence type="ECO:0000256" key="7">
    <source>
        <dbReference type="ARBA" id="ARBA00022695"/>
    </source>
</evidence>
<sequence>MKGNNLGWDLEGKYMTSLIGTSIKKAARIIRDGGVVAFPTETSYGLGASIYHSEALKTIYDLKERPEEKPLLVLISRLDDLKKVTERIPDEARAMIERFWPGPLTILFDALPGLDNRLKNPQGKIAVRLTSHPIARELIEASGIPITGTSANPSGAPPARSPQEVLGNLKSNLLVYILDGGVLPLSPPSTIVDPSTSPPTVLREGVIKTEDILS</sequence>
<dbReference type="InterPro" id="IPR006070">
    <property type="entry name" value="Sua5-like_dom"/>
</dbReference>
<keyword evidence="7" id="KW-0548">Nucleotidyltransferase</keyword>
<dbReference type="EC" id="2.7.7.87" evidence="3"/>
<proteinExistence type="inferred from homology"/>
<evidence type="ECO:0000256" key="9">
    <source>
        <dbReference type="ARBA" id="ARBA00022840"/>
    </source>
</evidence>
<keyword evidence="9" id="KW-0067">ATP-binding</keyword>
<dbReference type="GO" id="GO:0008033">
    <property type="term" value="P:tRNA processing"/>
    <property type="evidence" value="ECO:0007669"/>
    <property type="project" value="UniProtKB-KW"/>
</dbReference>
<evidence type="ECO:0000256" key="4">
    <source>
        <dbReference type="ARBA" id="ARBA00022490"/>
    </source>
</evidence>
<dbReference type="GO" id="GO:0005737">
    <property type="term" value="C:cytoplasm"/>
    <property type="evidence" value="ECO:0007669"/>
    <property type="project" value="UniProtKB-SubCell"/>
</dbReference>
<dbReference type="GO" id="GO:0000049">
    <property type="term" value="F:tRNA binding"/>
    <property type="evidence" value="ECO:0007669"/>
    <property type="project" value="TreeGrafter"/>
</dbReference>
<evidence type="ECO:0000313" key="14">
    <source>
        <dbReference type="Proteomes" id="UP000093080"/>
    </source>
</evidence>
<dbReference type="Pfam" id="PF01300">
    <property type="entry name" value="Sua5_yciO_yrdC"/>
    <property type="match status" value="1"/>
</dbReference>
<keyword evidence="6" id="KW-0819">tRNA processing</keyword>
<dbReference type="InterPro" id="IPR050156">
    <property type="entry name" value="TC-AMP_synthase_SUA5"/>
</dbReference>
<evidence type="ECO:0000259" key="12">
    <source>
        <dbReference type="PROSITE" id="PS51163"/>
    </source>
</evidence>
<dbReference type="STRING" id="1156395.DBT_1800"/>
<protein>
    <recommendedName>
        <fullName evidence="10">L-threonylcarbamoyladenylate synthase</fullName>
        <ecNumber evidence="3">2.7.7.87</ecNumber>
    </recommendedName>
    <alternativeName>
        <fullName evidence="10">L-threonylcarbamoyladenylate synthase</fullName>
    </alternativeName>
</protein>
<dbReference type="Gene3D" id="3.90.870.10">
    <property type="entry name" value="DHBP synthase"/>
    <property type="match status" value="1"/>
</dbReference>
<dbReference type="OrthoDB" id="9814580at2"/>
<evidence type="ECO:0000256" key="8">
    <source>
        <dbReference type="ARBA" id="ARBA00022741"/>
    </source>
</evidence>
<dbReference type="GO" id="GO:0061710">
    <property type="term" value="F:L-threonylcarbamoyladenylate synthase"/>
    <property type="evidence" value="ECO:0007669"/>
    <property type="project" value="UniProtKB-EC"/>
</dbReference>
<dbReference type="SUPFAM" id="SSF55821">
    <property type="entry name" value="YrdC/RibB"/>
    <property type="match status" value="1"/>
</dbReference>
<keyword evidence="14" id="KW-1185">Reference proteome</keyword>
<keyword evidence="8" id="KW-0547">Nucleotide-binding</keyword>
<dbReference type="NCBIfam" id="TIGR00057">
    <property type="entry name" value="L-threonylcarbamoyladenylate synthase"/>
    <property type="match status" value="1"/>
</dbReference>
<dbReference type="GO" id="GO:0003725">
    <property type="term" value="F:double-stranded RNA binding"/>
    <property type="evidence" value="ECO:0007669"/>
    <property type="project" value="InterPro"/>
</dbReference>
<feature type="domain" description="YrdC-like" evidence="12">
    <location>
        <begin position="20"/>
        <end position="207"/>
    </location>
</feature>
<evidence type="ECO:0000256" key="10">
    <source>
        <dbReference type="ARBA" id="ARBA00029774"/>
    </source>
</evidence>
<keyword evidence="4" id="KW-0963">Cytoplasm</keyword>
<dbReference type="PROSITE" id="PS51163">
    <property type="entry name" value="YRDC"/>
    <property type="match status" value="1"/>
</dbReference>
<comment type="subcellular location">
    <subcellularLocation>
        <location evidence="1">Cytoplasm</location>
    </subcellularLocation>
</comment>
<comment type="catalytic activity">
    <reaction evidence="11">
        <text>L-threonine + hydrogencarbonate + ATP = L-threonylcarbamoyladenylate + diphosphate + H2O</text>
        <dbReference type="Rhea" id="RHEA:36407"/>
        <dbReference type="ChEBI" id="CHEBI:15377"/>
        <dbReference type="ChEBI" id="CHEBI:17544"/>
        <dbReference type="ChEBI" id="CHEBI:30616"/>
        <dbReference type="ChEBI" id="CHEBI:33019"/>
        <dbReference type="ChEBI" id="CHEBI:57926"/>
        <dbReference type="ChEBI" id="CHEBI:73682"/>
        <dbReference type="EC" id="2.7.7.87"/>
    </reaction>
</comment>
<evidence type="ECO:0000256" key="5">
    <source>
        <dbReference type="ARBA" id="ARBA00022679"/>
    </source>
</evidence>
<evidence type="ECO:0000256" key="2">
    <source>
        <dbReference type="ARBA" id="ARBA00007663"/>
    </source>
</evidence>